<evidence type="ECO:0000256" key="5">
    <source>
        <dbReference type="ARBA" id="ARBA00022801"/>
    </source>
</evidence>
<keyword evidence="10" id="KW-1185">Reference proteome</keyword>
<dbReference type="EMBL" id="JBHSFV010000003">
    <property type="protein sequence ID" value="MFC4633818.1"/>
    <property type="molecule type" value="Genomic_DNA"/>
</dbReference>
<dbReference type="Proteomes" id="UP001596043">
    <property type="component" value="Unassembled WGS sequence"/>
</dbReference>
<evidence type="ECO:0000313" key="9">
    <source>
        <dbReference type="EMBL" id="MFC4633818.1"/>
    </source>
</evidence>
<dbReference type="InterPro" id="IPR023302">
    <property type="entry name" value="Pept_S9A_N"/>
</dbReference>
<dbReference type="PANTHER" id="PTHR42881:SF2">
    <property type="entry name" value="PROLYL ENDOPEPTIDASE"/>
    <property type="match status" value="1"/>
</dbReference>
<dbReference type="InterPro" id="IPR051167">
    <property type="entry name" value="Prolyl_oligopep/macrocyclase"/>
</dbReference>
<dbReference type="InterPro" id="IPR001375">
    <property type="entry name" value="Peptidase_S9_cat"/>
</dbReference>
<sequence>MKRVLFLAFLSSVLFSCTNDVKFIEKPIAVTYTPTKKVDTVDTYFGIDVPDPYRWLEDDRSAETEDWVKRQNQVTYGYLDTIPFRAELKERLEKLWNYEKIGSPFKEGDYTYFYKNDGLQNQYVIYHYKTGDDPETATVFLNPNTFSEDGTISLGGTSFSEDGKTFAYSISEGGSDWRKILIMDAESKKIVEDTLVDIKFSGMSWYKNEGFYYSSYDKPEGSALSAKTDQHKVYYHKLGTPQSEDALIFGGTPEEKHRYIYGTVSQDNRYLLISPRVSTSGNKLYIKDLTKPDSKLVTILDHTDSDTYLMDNVGSKLILSTNLNAPNKRVVAVDASDPRPENWVDLIPETKNVLNAGTGGGNIFANYMVDAVSKVLQYDYDGNLIREIELPGVGSAGGFGSKKEETELYYSFSNYITPGNIYKYDIKSGESELFRKPAIDFNPDAYESTQVFYASKDGTKIPMIITHKKGIELNGKNPTILYGYGGFNVSLTPSFSITNAVWMEQGGVYAVPNLRGGGEYGKEWHDAGTKMQKQNVFDDFIAAAEYLIDQKYTSSEYLAIRGGSNGGLLVGATMTQRPDLMKVALPAVGVMDMLRYHTFTAGAGWAYDYGTAEDSKEMFEYIKGYSPVHNVKEGVSYPATLVTTGDHDDRVVPAHSFKFSAELQAKQAGDAPVLIRIETDAGHGAGTPVSKTIEQYADIYGFTLYNMGYKALPKKIKG</sequence>
<dbReference type="PROSITE" id="PS51257">
    <property type="entry name" value="PROKAR_LIPOPROTEIN"/>
    <property type="match status" value="1"/>
</dbReference>
<gene>
    <name evidence="9" type="ORF">ACFO3O_07860</name>
</gene>
<protein>
    <recommendedName>
        <fullName evidence="3">prolyl oligopeptidase</fullName>
        <ecNumber evidence="3">3.4.21.26</ecNumber>
    </recommendedName>
</protein>
<name>A0ABV9HV84_9FLAO</name>
<keyword evidence="5" id="KW-0378">Hydrolase</keyword>
<evidence type="ECO:0000256" key="1">
    <source>
        <dbReference type="ARBA" id="ARBA00001070"/>
    </source>
</evidence>
<dbReference type="Gene3D" id="3.40.50.1820">
    <property type="entry name" value="alpha/beta hydrolase"/>
    <property type="match status" value="1"/>
</dbReference>
<comment type="similarity">
    <text evidence="2">Belongs to the peptidase S9A family.</text>
</comment>
<dbReference type="SUPFAM" id="SSF53474">
    <property type="entry name" value="alpha/beta-Hydrolases"/>
    <property type="match status" value="1"/>
</dbReference>
<proteinExistence type="inferred from homology"/>
<keyword evidence="4" id="KW-0645">Protease</keyword>
<dbReference type="Gene3D" id="2.130.10.120">
    <property type="entry name" value="Prolyl oligopeptidase, N-terminal domain"/>
    <property type="match status" value="1"/>
</dbReference>
<evidence type="ECO:0000313" key="10">
    <source>
        <dbReference type="Proteomes" id="UP001596043"/>
    </source>
</evidence>
<dbReference type="Pfam" id="PF02897">
    <property type="entry name" value="Peptidase_S9_N"/>
    <property type="match status" value="1"/>
</dbReference>
<dbReference type="InterPro" id="IPR002470">
    <property type="entry name" value="Peptidase_S9A"/>
</dbReference>
<dbReference type="PANTHER" id="PTHR42881">
    <property type="entry name" value="PROLYL ENDOPEPTIDASE"/>
    <property type="match status" value="1"/>
</dbReference>
<dbReference type="RefSeq" id="WP_379978043.1">
    <property type="nucleotide sequence ID" value="NZ_JBHSFV010000003.1"/>
</dbReference>
<dbReference type="Pfam" id="PF00326">
    <property type="entry name" value="Peptidase_S9"/>
    <property type="match status" value="1"/>
</dbReference>
<organism evidence="9 10">
    <name type="scientific">Dokdonia ponticola</name>
    <dbReference type="NCBI Taxonomy" id="2041041"/>
    <lineage>
        <taxon>Bacteria</taxon>
        <taxon>Pseudomonadati</taxon>
        <taxon>Bacteroidota</taxon>
        <taxon>Flavobacteriia</taxon>
        <taxon>Flavobacteriales</taxon>
        <taxon>Flavobacteriaceae</taxon>
        <taxon>Dokdonia</taxon>
    </lineage>
</organism>
<dbReference type="EC" id="3.4.21.26" evidence="3"/>
<evidence type="ECO:0000256" key="6">
    <source>
        <dbReference type="ARBA" id="ARBA00022825"/>
    </source>
</evidence>
<dbReference type="PROSITE" id="PS00708">
    <property type="entry name" value="PRO_ENDOPEP_SER"/>
    <property type="match status" value="1"/>
</dbReference>
<evidence type="ECO:0000259" key="7">
    <source>
        <dbReference type="Pfam" id="PF00326"/>
    </source>
</evidence>
<dbReference type="SUPFAM" id="SSF50993">
    <property type="entry name" value="Peptidase/esterase 'gauge' domain"/>
    <property type="match status" value="1"/>
</dbReference>
<reference evidence="10" key="1">
    <citation type="journal article" date="2019" name="Int. J. Syst. Evol. Microbiol.">
        <title>The Global Catalogue of Microorganisms (GCM) 10K type strain sequencing project: providing services to taxonomists for standard genome sequencing and annotation.</title>
        <authorList>
            <consortium name="The Broad Institute Genomics Platform"/>
            <consortium name="The Broad Institute Genome Sequencing Center for Infectious Disease"/>
            <person name="Wu L."/>
            <person name="Ma J."/>
        </authorList>
    </citation>
    <scope>NUCLEOTIDE SEQUENCE [LARGE SCALE GENOMIC DNA]</scope>
    <source>
        <strain evidence="10">YJ-61-S</strain>
    </source>
</reference>
<feature type="domain" description="Peptidase S9A N-terminal" evidence="8">
    <location>
        <begin position="35"/>
        <end position="436"/>
    </location>
</feature>
<evidence type="ECO:0000256" key="3">
    <source>
        <dbReference type="ARBA" id="ARBA00011897"/>
    </source>
</evidence>
<keyword evidence="6" id="KW-0720">Serine protease</keyword>
<comment type="caution">
    <text evidence="9">The sequence shown here is derived from an EMBL/GenBank/DDBJ whole genome shotgun (WGS) entry which is preliminary data.</text>
</comment>
<evidence type="ECO:0000256" key="2">
    <source>
        <dbReference type="ARBA" id="ARBA00005228"/>
    </source>
</evidence>
<comment type="catalytic activity">
    <reaction evidence="1">
        <text>Hydrolysis of Pro-|-Xaa &gt;&gt; Ala-|-Xaa in oligopeptides.</text>
        <dbReference type="EC" id="3.4.21.26"/>
    </reaction>
</comment>
<dbReference type="InterPro" id="IPR029058">
    <property type="entry name" value="AB_hydrolase_fold"/>
</dbReference>
<dbReference type="InterPro" id="IPR002471">
    <property type="entry name" value="Pept_S9_AS"/>
</dbReference>
<accession>A0ABV9HV84</accession>
<dbReference type="PRINTS" id="PR00862">
    <property type="entry name" value="PROLIGOPTASE"/>
</dbReference>
<evidence type="ECO:0000259" key="8">
    <source>
        <dbReference type="Pfam" id="PF02897"/>
    </source>
</evidence>
<feature type="domain" description="Peptidase S9 prolyl oligopeptidase catalytic" evidence="7">
    <location>
        <begin position="493"/>
        <end position="707"/>
    </location>
</feature>
<evidence type="ECO:0000256" key="4">
    <source>
        <dbReference type="ARBA" id="ARBA00022670"/>
    </source>
</evidence>